<evidence type="ECO:0000313" key="3">
    <source>
        <dbReference type="WBParaSite" id="Hba_15921"/>
    </source>
</evidence>
<keyword evidence="2" id="KW-1185">Reference proteome</keyword>
<dbReference type="Proteomes" id="UP000095283">
    <property type="component" value="Unplaced"/>
</dbReference>
<dbReference type="AlphaFoldDB" id="A0A1I7XEM7"/>
<dbReference type="Pfam" id="PF09791">
    <property type="entry name" value="Oxidored-like"/>
    <property type="match status" value="1"/>
</dbReference>
<protein>
    <submittedName>
        <fullName evidence="3">Oxidoreductase-like domain-containing protein</fullName>
    </submittedName>
</protein>
<dbReference type="WBParaSite" id="Hba_15921">
    <property type="protein sequence ID" value="Hba_15921"/>
    <property type="gene ID" value="Hba_15921"/>
</dbReference>
<feature type="domain" description="Oxidoreductase-like" evidence="1">
    <location>
        <begin position="33"/>
        <end position="68"/>
    </location>
</feature>
<proteinExistence type="predicted"/>
<reference evidence="3" key="1">
    <citation type="submission" date="2016-11" db="UniProtKB">
        <authorList>
            <consortium name="WormBaseParasite"/>
        </authorList>
    </citation>
    <scope>IDENTIFICATION</scope>
</reference>
<evidence type="ECO:0000259" key="1">
    <source>
        <dbReference type="Pfam" id="PF09791"/>
    </source>
</evidence>
<organism evidence="2 3">
    <name type="scientific">Heterorhabditis bacteriophora</name>
    <name type="common">Entomopathogenic nematode worm</name>
    <dbReference type="NCBI Taxonomy" id="37862"/>
    <lineage>
        <taxon>Eukaryota</taxon>
        <taxon>Metazoa</taxon>
        <taxon>Ecdysozoa</taxon>
        <taxon>Nematoda</taxon>
        <taxon>Chromadorea</taxon>
        <taxon>Rhabditida</taxon>
        <taxon>Rhabditina</taxon>
        <taxon>Rhabditomorpha</taxon>
        <taxon>Strongyloidea</taxon>
        <taxon>Heterorhabditidae</taxon>
        <taxon>Heterorhabditis</taxon>
    </lineage>
</organism>
<name>A0A1I7XEM7_HETBA</name>
<sequence length="140" mass="16134">MSMLNEETTSDKIIRLVREHVRENDGNGQIVCEPQEPNPQDCCGQSCIPCVFDIHREDVLRWAKECAKTISYEGTNLYTYIYHDEVKCDTENSENAFSTKNYKNFKITAITQLSPDTNLYAFEIKDEVPNVLLGSYLRAR</sequence>
<evidence type="ECO:0000313" key="2">
    <source>
        <dbReference type="Proteomes" id="UP000095283"/>
    </source>
</evidence>
<dbReference type="InterPro" id="IPR019180">
    <property type="entry name" value="Oxidoreductase-like_N"/>
</dbReference>
<accession>A0A1I7XEM7</accession>